<evidence type="ECO:0000256" key="3">
    <source>
        <dbReference type="ARBA" id="ARBA00022771"/>
    </source>
</evidence>
<name>A0A7N0VK88_KALFE</name>
<evidence type="ECO:0000256" key="1">
    <source>
        <dbReference type="ARBA" id="ARBA00004123"/>
    </source>
</evidence>
<evidence type="ECO:0000259" key="6">
    <source>
        <dbReference type="Pfam" id="PF05699"/>
    </source>
</evidence>
<feature type="domain" description="HAT C-terminal dimerisation" evidence="6">
    <location>
        <begin position="167"/>
        <end position="228"/>
    </location>
</feature>
<dbReference type="InterPro" id="IPR052035">
    <property type="entry name" value="ZnF_BED_domain_contain"/>
</dbReference>
<accession>A0A7N0VK88</accession>
<dbReference type="Gramene" id="Kaladp0902s0010.1.v1.1">
    <property type="protein sequence ID" value="Kaladp0902s0010.1.v1.1"/>
    <property type="gene ID" value="Kaladp0902s0010.v1.1"/>
</dbReference>
<keyword evidence="5" id="KW-0539">Nucleus</keyword>
<reference evidence="7" key="1">
    <citation type="submission" date="2021-01" db="UniProtKB">
        <authorList>
            <consortium name="EnsemblPlants"/>
        </authorList>
    </citation>
    <scope>IDENTIFICATION</scope>
</reference>
<dbReference type="GO" id="GO:0008270">
    <property type="term" value="F:zinc ion binding"/>
    <property type="evidence" value="ECO:0007669"/>
    <property type="project" value="UniProtKB-KW"/>
</dbReference>
<dbReference type="SUPFAM" id="SSF53098">
    <property type="entry name" value="Ribonuclease H-like"/>
    <property type="match status" value="2"/>
</dbReference>
<dbReference type="InterPro" id="IPR008906">
    <property type="entry name" value="HATC_C_dom"/>
</dbReference>
<dbReference type="EnsemblPlants" id="Kaladp0902s0010.1.v1.1">
    <property type="protein sequence ID" value="Kaladp0902s0010.1.v1.1"/>
    <property type="gene ID" value="Kaladp0902s0010.v1.1"/>
</dbReference>
<dbReference type="GO" id="GO:0046983">
    <property type="term" value="F:protein dimerization activity"/>
    <property type="evidence" value="ECO:0007669"/>
    <property type="project" value="InterPro"/>
</dbReference>
<evidence type="ECO:0000313" key="8">
    <source>
        <dbReference type="Proteomes" id="UP000594263"/>
    </source>
</evidence>
<proteinExistence type="predicted"/>
<evidence type="ECO:0000256" key="4">
    <source>
        <dbReference type="ARBA" id="ARBA00022833"/>
    </source>
</evidence>
<keyword evidence="2" id="KW-0479">Metal-binding</keyword>
<dbReference type="AlphaFoldDB" id="A0A7N0VK88"/>
<organism evidence="7 8">
    <name type="scientific">Kalanchoe fedtschenkoi</name>
    <name type="common">Lavender scallops</name>
    <name type="synonym">South American air plant</name>
    <dbReference type="NCBI Taxonomy" id="63787"/>
    <lineage>
        <taxon>Eukaryota</taxon>
        <taxon>Viridiplantae</taxon>
        <taxon>Streptophyta</taxon>
        <taxon>Embryophyta</taxon>
        <taxon>Tracheophyta</taxon>
        <taxon>Spermatophyta</taxon>
        <taxon>Magnoliopsida</taxon>
        <taxon>eudicotyledons</taxon>
        <taxon>Gunneridae</taxon>
        <taxon>Pentapetalae</taxon>
        <taxon>Saxifragales</taxon>
        <taxon>Crassulaceae</taxon>
        <taxon>Kalanchoe</taxon>
    </lineage>
</organism>
<dbReference type="Proteomes" id="UP000594263">
    <property type="component" value="Unplaced"/>
</dbReference>
<evidence type="ECO:0000256" key="5">
    <source>
        <dbReference type="ARBA" id="ARBA00023242"/>
    </source>
</evidence>
<keyword evidence="8" id="KW-1185">Reference proteome</keyword>
<dbReference type="OMA" id="WIWATIK"/>
<evidence type="ECO:0000313" key="7">
    <source>
        <dbReference type="EnsemblPlants" id="Kaladp0902s0010.1.v1.1"/>
    </source>
</evidence>
<keyword evidence="4" id="KW-0862">Zinc</keyword>
<dbReference type="InterPro" id="IPR012337">
    <property type="entry name" value="RNaseH-like_sf"/>
</dbReference>
<dbReference type="PANTHER" id="PTHR46481:SF10">
    <property type="entry name" value="ZINC FINGER BED DOMAIN-CONTAINING PROTEIN 39"/>
    <property type="match status" value="1"/>
</dbReference>
<dbReference type="GO" id="GO:0005634">
    <property type="term" value="C:nucleus"/>
    <property type="evidence" value="ECO:0007669"/>
    <property type="project" value="UniProtKB-SubCell"/>
</dbReference>
<evidence type="ECO:0000256" key="2">
    <source>
        <dbReference type="ARBA" id="ARBA00022723"/>
    </source>
</evidence>
<keyword evidence="3" id="KW-0863">Zinc-finger</keyword>
<protein>
    <recommendedName>
        <fullName evidence="6">HAT C-terminal dimerisation domain-containing protein</fullName>
    </recommendedName>
</protein>
<dbReference type="Pfam" id="PF05699">
    <property type="entry name" value="Dimer_Tnp_hAT"/>
    <property type="match status" value="1"/>
</dbReference>
<sequence length="279" mass="32543">MSRNTLRSDIQLIHQREKKRMYEYLDNISSRVSLTTDIWIARYQGIEYICITAHFVDDDWVLKKKIIYFQDIEYSHNGPTLSKVLRDSILDWNIDKKVFSLVVDNGSASDWIVKDLKLWLCQKPLLPLEGVFFHVRCIAHILNLNVSDGLEIIKETIRRTREMKTEMQIYLEEPLLTLDSNAKCEILDWWKFNVCRYPMLSKIAHDVLAVPVTIVASEAAFSMGERVCHLSLALLMKERFNLVEDAKVVDLAFQVLHRGCETNIIFMHHCDLSLCTSTY</sequence>
<comment type="subcellular location">
    <subcellularLocation>
        <location evidence="1">Nucleus</location>
    </subcellularLocation>
</comment>
<dbReference type="PANTHER" id="PTHR46481">
    <property type="entry name" value="ZINC FINGER BED DOMAIN-CONTAINING PROTEIN 4"/>
    <property type="match status" value="1"/>
</dbReference>